<accession>A0A2T6K848</accession>
<evidence type="ECO:0000313" key="4">
    <source>
        <dbReference type="Proteomes" id="UP000244523"/>
    </source>
</evidence>
<dbReference type="Gene3D" id="2.60.120.10">
    <property type="entry name" value="Jelly Rolls"/>
    <property type="match status" value="1"/>
</dbReference>
<comment type="caution">
    <text evidence="3">The sequence shown here is derived from an EMBL/GenBank/DDBJ whole genome shotgun (WGS) entry which is preliminary data.</text>
</comment>
<dbReference type="AlphaFoldDB" id="A0A2T6K848"/>
<dbReference type="OrthoDB" id="7638398at2"/>
<dbReference type="Pfam" id="PF00027">
    <property type="entry name" value="cNMP_binding"/>
    <property type="match status" value="1"/>
</dbReference>
<protein>
    <recommendedName>
        <fullName evidence="2">Cyclic nucleotide-binding domain-containing protein</fullName>
    </recommendedName>
</protein>
<reference evidence="3 4" key="1">
    <citation type="submission" date="2018-04" db="EMBL/GenBank/DDBJ databases">
        <title>Genomic Encyclopedia of Archaeal and Bacterial Type Strains, Phase II (KMG-II): from individual species to whole genera.</title>
        <authorList>
            <person name="Goeker M."/>
        </authorList>
    </citation>
    <scope>NUCLEOTIDE SEQUENCE [LARGE SCALE GENOMIC DNA]</scope>
    <source>
        <strain evidence="3 4">DSM 29955</strain>
    </source>
</reference>
<keyword evidence="1" id="KW-0472">Membrane</keyword>
<dbReference type="Proteomes" id="UP000244523">
    <property type="component" value="Unassembled WGS sequence"/>
</dbReference>
<dbReference type="SUPFAM" id="SSF51206">
    <property type="entry name" value="cAMP-binding domain-like"/>
    <property type="match status" value="1"/>
</dbReference>
<proteinExistence type="predicted"/>
<dbReference type="RefSeq" id="WP_108388406.1">
    <property type="nucleotide sequence ID" value="NZ_QBUD01000016.1"/>
</dbReference>
<dbReference type="InterPro" id="IPR018490">
    <property type="entry name" value="cNMP-bd_dom_sf"/>
</dbReference>
<evidence type="ECO:0000313" key="3">
    <source>
        <dbReference type="EMBL" id="PUB10909.1"/>
    </source>
</evidence>
<feature type="transmembrane region" description="Helical" evidence="1">
    <location>
        <begin position="57"/>
        <end position="80"/>
    </location>
</feature>
<keyword evidence="1" id="KW-0812">Transmembrane</keyword>
<gene>
    <name evidence="3" type="ORF">C8N45_11682</name>
</gene>
<dbReference type="EMBL" id="QBUD01000016">
    <property type="protein sequence ID" value="PUB10909.1"/>
    <property type="molecule type" value="Genomic_DNA"/>
</dbReference>
<dbReference type="InterPro" id="IPR000595">
    <property type="entry name" value="cNMP-bd_dom"/>
</dbReference>
<feature type="transmembrane region" description="Helical" evidence="1">
    <location>
        <begin position="32"/>
        <end position="51"/>
    </location>
</feature>
<name>A0A2T6K848_9RHOB</name>
<sequence>MESIFQSVSLSSFLIIGAVGTYVIGFLCRDQLYLRLLIVMGSFFYTTYYWIVPTEPLWDAMIGAILVGTASLQGAIQIIWSRTMISTPQDTRQVLDLLGDIEPGLFRRLMRMGDRYTVTETTELTTEGAKPDSLWLLLDGWVELRRHGQAPIKIYGPCFVGEIAWLTGGNASASVEVKPGADLVRWQHGSLRRGLRRNHRLELALEALIAQDLARKLSYSTPITSQTEIM</sequence>
<feature type="transmembrane region" description="Helical" evidence="1">
    <location>
        <begin position="6"/>
        <end position="25"/>
    </location>
</feature>
<dbReference type="PROSITE" id="PS50042">
    <property type="entry name" value="CNMP_BINDING_3"/>
    <property type="match status" value="1"/>
</dbReference>
<feature type="domain" description="Cyclic nucleotide-binding" evidence="2">
    <location>
        <begin position="97"/>
        <end position="195"/>
    </location>
</feature>
<dbReference type="InterPro" id="IPR014710">
    <property type="entry name" value="RmlC-like_jellyroll"/>
</dbReference>
<dbReference type="CDD" id="cd00038">
    <property type="entry name" value="CAP_ED"/>
    <property type="match status" value="1"/>
</dbReference>
<evidence type="ECO:0000256" key="1">
    <source>
        <dbReference type="SAM" id="Phobius"/>
    </source>
</evidence>
<keyword evidence="1" id="KW-1133">Transmembrane helix</keyword>
<organism evidence="3 4">
    <name type="scientific">Yoonia sediminilitoris</name>
    <dbReference type="NCBI Taxonomy" id="1286148"/>
    <lineage>
        <taxon>Bacteria</taxon>
        <taxon>Pseudomonadati</taxon>
        <taxon>Pseudomonadota</taxon>
        <taxon>Alphaproteobacteria</taxon>
        <taxon>Rhodobacterales</taxon>
        <taxon>Paracoccaceae</taxon>
        <taxon>Yoonia</taxon>
    </lineage>
</organism>
<evidence type="ECO:0000259" key="2">
    <source>
        <dbReference type="PROSITE" id="PS50042"/>
    </source>
</evidence>
<keyword evidence="4" id="KW-1185">Reference proteome</keyword>